<keyword evidence="10" id="KW-1185">Reference proteome</keyword>
<dbReference type="AlphaFoldDB" id="A0A517YRS1"/>
<dbReference type="GO" id="GO:0003735">
    <property type="term" value="F:structural constituent of ribosome"/>
    <property type="evidence" value="ECO:0007669"/>
    <property type="project" value="InterPro"/>
</dbReference>
<accession>A0A517YRS1</accession>
<name>A0A517YRS1_9BACT</name>
<dbReference type="EMBL" id="CP036425">
    <property type="protein sequence ID" value="QDU32932.1"/>
    <property type="molecule type" value="Genomic_DNA"/>
</dbReference>
<comment type="function">
    <text evidence="1 8">Binds directly to 16S ribosomal RNA.</text>
</comment>
<dbReference type="NCBIfam" id="TIGR00029">
    <property type="entry name" value="S20"/>
    <property type="match status" value="1"/>
</dbReference>
<evidence type="ECO:0000313" key="9">
    <source>
        <dbReference type="EMBL" id="QDU32932.1"/>
    </source>
</evidence>
<dbReference type="OrthoDB" id="289707at2"/>
<dbReference type="InterPro" id="IPR036510">
    <property type="entry name" value="Ribosomal_bS20_sf"/>
</dbReference>
<dbReference type="Pfam" id="PF01649">
    <property type="entry name" value="Ribosomal_S20p"/>
    <property type="match status" value="1"/>
</dbReference>
<organism evidence="9 10">
    <name type="scientific">Poriferisphaera corsica</name>
    <dbReference type="NCBI Taxonomy" id="2528020"/>
    <lineage>
        <taxon>Bacteria</taxon>
        <taxon>Pseudomonadati</taxon>
        <taxon>Planctomycetota</taxon>
        <taxon>Phycisphaerae</taxon>
        <taxon>Phycisphaerales</taxon>
        <taxon>Phycisphaeraceae</taxon>
        <taxon>Poriferisphaera</taxon>
    </lineage>
</organism>
<keyword evidence="4 8" id="KW-0694">RNA-binding</keyword>
<sequence length="89" mass="10367">MAHSLSAKKRIRQNIRSRAVNRWRKRSYREAIKEYHELILHGSVEQCEAKLTEIYKVLDQTASTSAMHKKTASRYKGRLAVKLNKKKAA</sequence>
<dbReference type="PANTHER" id="PTHR33398:SF1">
    <property type="entry name" value="SMALL RIBOSOMAL SUBUNIT PROTEIN BS20C"/>
    <property type="match status" value="1"/>
</dbReference>
<evidence type="ECO:0000256" key="1">
    <source>
        <dbReference type="ARBA" id="ARBA00003134"/>
    </source>
</evidence>
<comment type="similarity">
    <text evidence="2 8">Belongs to the bacterial ribosomal protein bS20 family.</text>
</comment>
<dbReference type="Proteomes" id="UP000317369">
    <property type="component" value="Chromosome"/>
</dbReference>
<keyword evidence="3 8" id="KW-0699">rRNA-binding</keyword>
<evidence type="ECO:0000256" key="8">
    <source>
        <dbReference type="HAMAP-Rule" id="MF_00500"/>
    </source>
</evidence>
<dbReference type="GO" id="GO:0006412">
    <property type="term" value="P:translation"/>
    <property type="evidence" value="ECO:0007669"/>
    <property type="project" value="UniProtKB-UniRule"/>
</dbReference>
<dbReference type="SUPFAM" id="SSF46992">
    <property type="entry name" value="Ribosomal protein S20"/>
    <property type="match status" value="1"/>
</dbReference>
<proteinExistence type="inferred from homology"/>
<keyword evidence="5 8" id="KW-0689">Ribosomal protein</keyword>
<dbReference type="GO" id="GO:0005829">
    <property type="term" value="C:cytosol"/>
    <property type="evidence" value="ECO:0007669"/>
    <property type="project" value="TreeGrafter"/>
</dbReference>
<evidence type="ECO:0000256" key="7">
    <source>
        <dbReference type="ARBA" id="ARBA00035136"/>
    </source>
</evidence>
<evidence type="ECO:0000256" key="6">
    <source>
        <dbReference type="ARBA" id="ARBA00023274"/>
    </source>
</evidence>
<gene>
    <name evidence="8 9" type="primary">rpsT</name>
    <name evidence="9" type="ORF">KS4_09710</name>
</gene>
<evidence type="ECO:0000313" key="10">
    <source>
        <dbReference type="Proteomes" id="UP000317369"/>
    </source>
</evidence>
<reference evidence="9 10" key="1">
    <citation type="submission" date="2019-02" db="EMBL/GenBank/DDBJ databases">
        <title>Deep-cultivation of Planctomycetes and their phenomic and genomic characterization uncovers novel biology.</title>
        <authorList>
            <person name="Wiegand S."/>
            <person name="Jogler M."/>
            <person name="Boedeker C."/>
            <person name="Pinto D."/>
            <person name="Vollmers J."/>
            <person name="Rivas-Marin E."/>
            <person name="Kohn T."/>
            <person name="Peeters S.H."/>
            <person name="Heuer A."/>
            <person name="Rast P."/>
            <person name="Oberbeckmann S."/>
            <person name="Bunk B."/>
            <person name="Jeske O."/>
            <person name="Meyerdierks A."/>
            <person name="Storesund J.E."/>
            <person name="Kallscheuer N."/>
            <person name="Luecker S."/>
            <person name="Lage O.M."/>
            <person name="Pohl T."/>
            <person name="Merkel B.J."/>
            <person name="Hornburger P."/>
            <person name="Mueller R.-W."/>
            <person name="Bruemmer F."/>
            <person name="Labrenz M."/>
            <person name="Spormann A.M."/>
            <person name="Op den Camp H."/>
            <person name="Overmann J."/>
            <person name="Amann R."/>
            <person name="Jetten M.S.M."/>
            <person name="Mascher T."/>
            <person name="Medema M.H."/>
            <person name="Devos D.P."/>
            <person name="Kaster A.-K."/>
            <person name="Ovreas L."/>
            <person name="Rohde M."/>
            <person name="Galperin M.Y."/>
            <person name="Jogler C."/>
        </authorList>
    </citation>
    <scope>NUCLEOTIDE SEQUENCE [LARGE SCALE GENOMIC DNA]</scope>
    <source>
        <strain evidence="9 10">KS4</strain>
    </source>
</reference>
<dbReference type="KEGG" id="pcor:KS4_09710"/>
<protein>
    <recommendedName>
        <fullName evidence="7 8">Small ribosomal subunit protein bS20</fullName>
    </recommendedName>
</protein>
<evidence type="ECO:0000256" key="5">
    <source>
        <dbReference type="ARBA" id="ARBA00022980"/>
    </source>
</evidence>
<dbReference type="HAMAP" id="MF_00500">
    <property type="entry name" value="Ribosomal_bS20"/>
    <property type="match status" value="1"/>
</dbReference>
<keyword evidence="6 8" id="KW-0687">Ribonucleoprotein</keyword>
<evidence type="ECO:0000256" key="4">
    <source>
        <dbReference type="ARBA" id="ARBA00022884"/>
    </source>
</evidence>
<dbReference type="InterPro" id="IPR002583">
    <property type="entry name" value="Ribosomal_bS20"/>
</dbReference>
<evidence type="ECO:0000256" key="2">
    <source>
        <dbReference type="ARBA" id="ARBA00007634"/>
    </source>
</evidence>
<dbReference type="PANTHER" id="PTHR33398">
    <property type="entry name" value="30S RIBOSOMAL PROTEIN S20"/>
    <property type="match status" value="1"/>
</dbReference>
<dbReference type="RefSeq" id="WP_145075245.1">
    <property type="nucleotide sequence ID" value="NZ_CP036425.1"/>
</dbReference>
<evidence type="ECO:0000256" key="3">
    <source>
        <dbReference type="ARBA" id="ARBA00022730"/>
    </source>
</evidence>
<dbReference type="GO" id="GO:0070181">
    <property type="term" value="F:small ribosomal subunit rRNA binding"/>
    <property type="evidence" value="ECO:0007669"/>
    <property type="project" value="TreeGrafter"/>
</dbReference>
<dbReference type="Gene3D" id="1.20.58.110">
    <property type="entry name" value="Ribosomal protein S20"/>
    <property type="match status" value="1"/>
</dbReference>
<dbReference type="GO" id="GO:0015935">
    <property type="term" value="C:small ribosomal subunit"/>
    <property type="evidence" value="ECO:0007669"/>
    <property type="project" value="TreeGrafter"/>
</dbReference>